<dbReference type="Proteomes" id="UP001457282">
    <property type="component" value="Unassembled WGS sequence"/>
</dbReference>
<feature type="chain" id="PRO_5043385366" description="Secreted protein" evidence="1">
    <location>
        <begin position="19"/>
        <end position="96"/>
    </location>
</feature>
<evidence type="ECO:0000313" key="3">
    <source>
        <dbReference type="Proteomes" id="UP001457282"/>
    </source>
</evidence>
<reference evidence="2 3" key="1">
    <citation type="journal article" date="2023" name="G3 (Bethesda)">
        <title>A chromosome-length genome assembly and annotation of blackberry (Rubus argutus, cv. 'Hillquist').</title>
        <authorList>
            <person name="Bruna T."/>
            <person name="Aryal R."/>
            <person name="Dudchenko O."/>
            <person name="Sargent D.J."/>
            <person name="Mead D."/>
            <person name="Buti M."/>
            <person name="Cavallini A."/>
            <person name="Hytonen T."/>
            <person name="Andres J."/>
            <person name="Pham M."/>
            <person name="Weisz D."/>
            <person name="Mascagni F."/>
            <person name="Usai G."/>
            <person name="Natali L."/>
            <person name="Bassil N."/>
            <person name="Fernandez G.E."/>
            <person name="Lomsadze A."/>
            <person name="Armour M."/>
            <person name="Olukolu B."/>
            <person name="Poorten T."/>
            <person name="Britton C."/>
            <person name="Davik J."/>
            <person name="Ashrafi H."/>
            <person name="Aiden E.L."/>
            <person name="Borodovsky M."/>
            <person name="Worthington M."/>
        </authorList>
    </citation>
    <scope>NUCLEOTIDE SEQUENCE [LARGE SCALE GENOMIC DNA]</scope>
    <source>
        <strain evidence="2">PI 553951</strain>
    </source>
</reference>
<evidence type="ECO:0000313" key="2">
    <source>
        <dbReference type="EMBL" id="KAK9928481.1"/>
    </source>
</evidence>
<sequence length="96" mass="10763">MAQAAFLSALASVEVAKAAPCAAVTPLLQLCKADYETCRMSLASQAWNAKWHGMLLVINSAQSMYCIWISTCRGIKFVTHKIPQLRNVWYNEKWNV</sequence>
<accession>A0AAW1WXJ9</accession>
<proteinExistence type="predicted"/>
<comment type="caution">
    <text evidence="2">The sequence shown here is derived from an EMBL/GenBank/DDBJ whole genome shotgun (WGS) entry which is preliminary data.</text>
</comment>
<protein>
    <recommendedName>
        <fullName evidence="4">Secreted protein</fullName>
    </recommendedName>
</protein>
<dbReference type="EMBL" id="JBEDUW010000005">
    <property type="protein sequence ID" value="KAK9928481.1"/>
    <property type="molecule type" value="Genomic_DNA"/>
</dbReference>
<organism evidence="2 3">
    <name type="scientific">Rubus argutus</name>
    <name type="common">Southern blackberry</name>
    <dbReference type="NCBI Taxonomy" id="59490"/>
    <lineage>
        <taxon>Eukaryota</taxon>
        <taxon>Viridiplantae</taxon>
        <taxon>Streptophyta</taxon>
        <taxon>Embryophyta</taxon>
        <taxon>Tracheophyta</taxon>
        <taxon>Spermatophyta</taxon>
        <taxon>Magnoliopsida</taxon>
        <taxon>eudicotyledons</taxon>
        <taxon>Gunneridae</taxon>
        <taxon>Pentapetalae</taxon>
        <taxon>rosids</taxon>
        <taxon>fabids</taxon>
        <taxon>Rosales</taxon>
        <taxon>Rosaceae</taxon>
        <taxon>Rosoideae</taxon>
        <taxon>Rosoideae incertae sedis</taxon>
        <taxon>Rubus</taxon>
    </lineage>
</organism>
<feature type="signal peptide" evidence="1">
    <location>
        <begin position="1"/>
        <end position="18"/>
    </location>
</feature>
<evidence type="ECO:0000256" key="1">
    <source>
        <dbReference type="SAM" id="SignalP"/>
    </source>
</evidence>
<keyword evidence="3" id="KW-1185">Reference proteome</keyword>
<name>A0AAW1WXJ9_RUBAR</name>
<dbReference type="AlphaFoldDB" id="A0AAW1WXJ9"/>
<keyword evidence="1" id="KW-0732">Signal</keyword>
<gene>
    <name evidence="2" type="ORF">M0R45_025614</name>
</gene>
<evidence type="ECO:0008006" key="4">
    <source>
        <dbReference type="Google" id="ProtNLM"/>
    </source>
</evidence>